<dbReference type="Proteomes" id="UP000276215">
    <property type="component" value="Unassembled WGS sequence"/>
</dbReference>
<name>A0A3N4JH30_9PEZI</name>
<keyword evidence="2" id="KW-1185">Reference proteome</keyword>
<dbReference type="AlphaFoldDB" id="A0A3N4JH30"/>
<sequence length="83" mass="9343">MCGNLNNIIITTMDTGSVAMMGHSLPVPKCGETSERMKIRLKFSDINHGYPPPGSYYLHHPAMDIYFLFSTHSVILAKTHEYN</sequence>
<organism evidence="1 2">
    <name type="scientific">Choiromyces venosus 120613-1</name>
    <dbReference type="NCBI Taxonomy" id="1336337"/>
    <lineage>
        <taxon>Eukaryota</taxon>
        <taxon>Fungi</taxon>
        <taxon>Dikarya</taxon>
        <taxon>Ascomycota</taxon>
        <taxon>Pezizomycotina</taxon>
        <taxon>Pezizomycetes</taxon>
        <taxon>Pezizales</taxon>
        <taxon>Tuberaceae</taxon>
        <taxon>Choiromyces</taxon>
    </lineage>
</organism>
<dbReference type="EMBL" id="ML120403">
    <property type="protein sequence ID" value="RPA97572.1"/>
    <property type="molecule type" value="Genomic_DNA"/>
</dbReference>
<proteinExistence type="predicted"/>
<accession>A0A3N4JH30</accession>
<evidence type="ECO:0000313" key="1">
    <source>
        <dbReference type="EMBL" id="RPA97572.1"/>
    </source>
</evidence>
<protein>
    <submittedName>
        <fullName evidence="1">Uncharacterized protein</fullName>
    </submittedName>
</protein>
<evidence type="ECO:0000313" key="2">
    <source>
        <dbReference type="Proteomes" id="UP000276215"/>
    </source>
</evidence>
<feature type="non-terminal residue" evidence="1">
    <location>
        <position position="83"/>
    </location>
</feature>
<gene>
    <name evidence="1" type="ORF">L873DRAFT_1809634</name>
</gene>
<reference evidence="1 2" key="1">
    <citation type="journal article" date="2018" name="Nat. Ecol. Evol.">
        <title>Pezizomycetes genomes reveal the molecular basis of ectomycorrhizal truffle lifestyle.</title>
        <authorList>
            <person name="Murat C."/>
            <person name="Payen T."/>
            <person name="Noel B."/>
            <person name="Kuo A."/>
            <person name="Morin E."/>
            <person name="Chen J."/>
            <person name="Kohler A."/>
            <person name="Krizsan K."/>
            <person name="Balestrini R."/>
            <person name="Da Silva C."/>
            <person name="Montanini B."/>
            <person name="Hainaut M."/>
            <person name="Levati E."/>
            <person name="Barry K.W."/>
            <person name="Belfiori B."/>
            <person name="Cichocki N."/>
            <person name="Clum A."/>
            <person name="Dockter R.B."/>
            <person name="Fauchery L."/>
            <person name="Guy J."/>
            <person name="Iotti M."/>
            <person name="Le Tacon F."/>
            <person name="Lindquist E.A."/>
            <person name="Lipzen A."/>
            <person name="Malagnac F."/>
            <person name="Mello A."/>
            <person name="Molinier V."/>
            <person name="Miyauchi S."/>
            <person name="Poulain J."/>
            <person name="Riccioni C."/>
            <person name="Rubini A."/>
            <person name="Sitrit Y."/>
            <person name="Splivallo R."/>
            <person name="Traeger S."/>
            <person name="Wang M."/>
            <person name="Zifcakova L."/>
            <person name="Wipf D."/>
            <person name="Zambonelli A."/>
            <person name="Paolocci F."/>
            <person name="Nowrousian M."/>
            <person name="Ottonello S."/>
            <person name="Baldrian P."/>
            <person name="Spatafora J.W."/>
            <person name="Henrissat B."/>
            <person name="Nagy L.G."/>
            <person name="Aury J.M."/>
            <person name="Wincker P."/>
            <person name="Grigoriev I.V."/>
            <person name="Bonfante P."/>
            <person name="Martin F.M."/>
        </authorList>
    </citation>
    <scope>NUCLEOTIDE SEQUENCE [LARGE SCALE GENOMIC DNA]</scope>
    <source>
        <strain evidence="1 2">120613-1</strain>
    </source>
</reference>